<accession>A0A919LY15</accession>
<keyword evidence="2 3" id="KW-0067">ATP-binding</keyword>
<dbReference type="InterPro" id="IPR027417">
    <property type="entry name" value="P-loop_NTPase"/>
</dbReference>
<dbReference type="GO" id="GO:0005524">
    <property type="term" value="F:ATP binding"/>
    <property type="evidence" value="ECO:0007669"/>
    <property type="project" value="UniProtKB-UniRule"/>
</dbReference>
<evidence type="ECO:0000256" key="2">
    <source>
        <dbReference type="ARBA" id="ARBA00022840"/>
    </source>
</evidence>
<protein>
    <recommendedName>
        <fullName evidence="5">FtsK domain-containing protein</fullName>
    </recommendedName>
</protein>
<comment type="caution">
    <text evidence="6">The sequence shown here is derived from an EMBL/GenBank/DDBJ whole genome shotgun (WGS) entry which is preliminary data.</text>
</comment>
<dbReference type="PROSITE" id="PS50901">
    <property type="entry name" value="FTSK"/>
    <property type="match status" value="1"/>
</dbReference>
<dbReference type="Pfam" id="PF12867">
    <property type="entry name" value="DinB_2"/>
    <property type="match status" value="1"/>
</dbReference>
<organism evidence="6 7">
    <name type="scientific">Actinoplanes cyaneus</name>
    <dbReference type="NCBI Taxonomy" id="52696"/>
    <lineage>
        <taxon>Bacteria</taxon>
        <taxon>Bacillati</taxon>
        <taxon>Actinomycetota</taxon>
        <taxon>Actinomycetes</taxon>
        <taxon>Micromonosporales</taxon>
        <taxon>Micromonosporaceae</taxon>
        <taxon>Actinoplanes</taxon>
    </lineage>
</organism>
<dbReference type="Gene3D" id="3.40.50.300">
    <property type="entry name" value="P-loop containing nucleotide triphosphate hydrolases"/>
    <property type="match status" value="2"/>
</dbReference>
<dbReference type="SUPFAM" id="SSF52540">
    <property type="entry name" value="P-loop containing nucleoside triphosphate hydrolases"/>
    <property type="match status" value="1"/>
</dbReference>
<name>A0A919LY15_9ACTN</name>
<dbReference type="Gene3D" id="1.20.120.450">
    <property type="entry name" value="dinb family like domain"/>
    <property type="match status" value="1"/>
</dbReference>
<evidence type="ECO:0000313" key="6">
    <source>
        <dbReference type="EMBL" id="GID62510.1"/>
    </source>
</evidence>
<dbReference type="AlphaFoldDB" id="A0A919LY15"/>
<evidence type="ECO:0000259" key="5">
    <source>
        <dbReference type="PROSITE" id="PS50901"/>
    </source>
</evidence>
<dbReference type="InterPro" id="IPR050206">
    <property type="entry name" value="FtsK/SpoIIIE/SftA"/>
</dbReference>
<sequence>MDMAPSPAFEVSIAGELSGSGRDRHPRFLGYGAVVHQEGPTPTPLSARPPVRRRPDPAPVPSHGDHAASGSGTQGDTPATHHPQRFTGGDGRRIPAGDRLRTAIGLAPDLTPVVLDLKEAVDKGIGPHGLITGPATPVLLRHVLLGLATSHTPDEASFVLLDGASPAASDPAPPFAVLGQLPHTEVVLGPDRPDLVPRLIEVLEGELSRRKRFLVAAQCSSHSEYLRAAASRPPLPALILVCHEVLTLVDRHPRLLELLRRVGWLGRARGIHLILTVADLADPDVRGLAGYLAYRVTAPAAGSPGLLSAGPHQPPRPFTLPDEPEFPSGAVPPPAHRIWVPPLDVAPALDDLAGPVVTGSDHLPRFADESLHGALQIPIAALDKPREHRRDTIWLPVAGHVAVAGGAGSGTSTFLRTAIAALALSHSPAAVRIIAPDSVPPDYLRIPLVHGVLGRSRPCVDELRDLHARLDAPDGDTVVLVDDWAEFWATRPEWHDLLVEIARRGSSRGVHLIAAATRWSDFDPRLADRFGSRLELRVAESAIDPAAAAEVPPDQPGRGIVDSPSGPLHFLTARPELAATPHDALIRSLSTDHCAECGFTYASVSAAALPARLRTAGSLYAAALLAASAPRRRPSPDVWSPLEYTCHVRDVLRVQRERLDLAVRADNPVFAPMGRDERALRDDYNGQDPYVVLTDVDLAAESLAVAFEALAPAQLSRTGLYSWPAPATRDLLWVGRHTVHEVVHHLRDIARQR</sequence>
<dbReference type="GO" id="GO:0003677">
    <property type="term" value="F:DNA binding"/>
    <property type="evidence" value="ECO:0007669"/>
    <property type="project" value="InterPro"/>
</dbReference>
<gene>
    <name evidence="6" type="ORF">Acy02nite_03910</name>
</gene>
<evidence type="ECO:0000256" key="1">
    <source>
        <dbReference type="ARBA" id="ARBA00022741"/>
    </source>
</evidence>
<dbReference type="Pfam" id="PF01580">
    <property type="entry name" value="FtsK_SpoIIIE"/>
    <property type="match status" value="2"/>
</dbReference>
<dbReference type="InterPro" id="IPR002543">
    <property type="entry name" value="FtsK_dom"/>
</dbReference>
<dbReference type="EMBL" id="BOMH01000002">
    <property type="protein sequence ID" value="GID62510.1"/>
    <property type="molecule type" value="Genomic_DNA"/>
</dbReference>
<feature type="domain" description="FtsK" evidence="5">
    <location>
        <begin position="110"/>
        <end position="307"/>
    </location>
</feature>
<proteinExistence type="predicted"/>
<evidence type="ECO:0000256" key="4">
    <source>
        <dbReference type="SAM" id="MobiDB-lite"/>
    </source>
</evidence>
<dbReference type="PANTHER" id="PTHR22683:SF1">
    <property type="entry name" value="TYPE VII SECRETION SYSTEM PROTEIN ESSC"/>
    <property type="match status" value="1"/>
</dbReference>
<evidence type="ECO:0000256" key="3">
    <source>
        <dbReference type="PROSITE-ProRule" id="PRU00289"/>
    </source>
</evidence>
<dbReference type="InterPro" id="IPR024775">
    <property type="entry name" value="DinB-like"/>
</dbReference>
<dbReference type="SUPFAM" id="SSF109854">
    <property type="entry name" value="DinB/YfiT-like putative metalloenzymes"/>
    <property type="match status" value="1"/>
</dbReference>
<keyword evidence="1 3" id="KW-0547">Nucleotide-binding</keyword>
<feature type="region of interest" description="Disordered" evidence="4">
    <location>
        <begin position="14"/>
        <end position="96"/>
    </location>
</feature>
<keyword evidence="7" id="KW-1185">Reference proteome</keyword>
<evidence type="ECO:0000313" key="7">
    <source>
        <dbReference type="Proteomes" id="UP000619479"/>
    </source>
</evidence>
<dbReference type="InterPro" id="IPR034660">
    <property type="entry name" value="DinB/YfiT-like"/>
</dbReference>
<dbReference type="Proteomes" id="UP000619479">
    <property type="component" value="Unassembled WGS sequence"/>
</dbReference>
<reference evidence="6" key="1">
    <citation type="submission" date="2021-01" db="EMBL/GenBank/DDBJ databases">
        <title>Whole genome shotgun sequence of Actinoplanes cyaneus NBRC 14990.</title>
        <authorList>
            <person name="Komaki H."/>
            <person name="Tamura T."/>
        </authorList>
    </citation>
    <scope>NUCLEOTIDE SEQUENCE</scope>
    <source>
        <strain evidence="6">NBRC 14990</strain>
    </source>
</reference>
<dbReference type="PANTHER" id="PTHR22683">
    <property type="entry name" value="SPORULATION PROTEIN RELATED"/>
    <property type="match status" value="1"/>
</dbReference>
<feature type="binding site" evidence="3">
    <location>
        <begin position="130"/>
        <end position="137"/>
    </location>
    <ligand>
        <name>ATP</name>
        <dbReference type="ChEBI" id="CHEBI:30616"/>
    </ligand>
</feature>